<feature type="compositionally biased region" description="Polar residues" evidence="1">
    <location>
        <begin position="1"/>
        <end position="20"/>
    </location>
</feature>
<dbReference type="KEGG" id="mbe:MBM_08591"/>
<sequence>MSLTLSSASESKPTTDQQMTEAPDSPPDNNTAHVERTNFNHTSSASQASGNSSSNSAKGETKANFGTPGSSYTSKKFQEEYDRMESLLLDRNWENLYGDVVYRGNQ</sequence>
<dbReference type="eggNOG" id="ENOG502TH0T">
    <property type="taxonomic scope" value="Eukaryota"/>
</dbReference>
<organism evidence="2 3">
    <name type="scientific">Marssonina brunnea f. sp. multigermtubi (strain MB_m1)</name>
    <name type="common">Marssonina leaf spot fungus</name>
    <dbReference type="NCBI Taxonomy" id="1072389"/>
    <lineage>
        <taxon>Eukaryota</taxon>
        <taxon>Fungi</taxon>
        <taxon>Dikarya</taxon>
        <taxon>Ascomycota</taxon>
        <taxon>Pezizomycotina</taxon>
        <taxon>Leotiomycetes</taxon>
        <taxon>Helotiales</taxon>
        <taxon>Drepanopezizaceae</taxon>
        <taxon>Drepanopeziza</taxon>
    </lineage>
</organism>
<feature type="compositionally biased region" description="Low complexity" evidence="1">
    <location>
        <begin position="43"/>
        <end position="57"/>
    </location>
</feature>
<dbReference type="Proteomes" id="UP000006753">
    <property type="component" value="Unassembled WGS sequence"/>
</dbReference>
<dbReference type="AlphaFoldDB" id="K1WWV8"/>
<gene>
    <name evidence="2" type="ORF">MBM_08591</name>
</gene>
<evidence type="ECO:0000313" key="2">
    <source>
        <dbReference type="EMBL" id="EKD13148.1"/>
    </source>
</evidence>
<dbReference type="InParanoid" id="K1WWV8"/>
<reference evidence="2 3" key="1">
    <citation type="journal article" date="2012" name="BMC Genomics">
        <title>Sequencing the genome of Marssonina brunnea reveals fungus-poplar co-evolution.</title>
        <authorList>
            <person name="Zhu S."/>
            <person name="Cao Y.-Z."/>
            <person name="Jiang C."/>
            <person name="Tan B.-Y."/>
            <person name="Wang Z."/>
            <person name="Feng S."/>
            <person name="Zhang L."/>
            <person name="Su X.-H."/>
            <person name="Brejova B."/>
            <person name="Vinar T."/>
            <person name="Xu M."/>
            <person name="Wang M.-X."/>
            <person name="Zhang S.-G."/>
            <person name="Huang M.-R."/>
            <person name="Wu R."/>
            <person name="Zhou Y."/>
        </authorList>
    </citation>
    <scope>NUCLEOTIDE SEQUENCE [LARGE SCALE GENOMIC DNA]</scope>
    <source>
        <strain evidence="2 3">MB_m1</strain>
    </source>
</reference>
<keyword evidence="3" id="KW-1185">Reference proteome</keyword>
<dbReference type="EMBL" id="JH921451">
    <property type="protein sequence ID" value="EKD13148.1"/>
    <property type="molecule type" value="Genomic_DNA"/>
</dbReference>
<dbReference type="HOGENOM" id="CLU_173451_0_0_1"/>
<dbReference type="OMA" id="DHEMEAP"/>
<proteinExistence type="predicted"/>
<dbReference type="OrthoDB" id="5377039at2759"/>
<name>K1WWV8_MARBU</name>
<accession>K1WWV8</accession>
<feature type="region of interest" description="Disordered" evidence="1">
    <location>
        <begin position="1"/>
        <end position="73"/>
    </location>
</feature>
<protein>
    <submittedName>
        <fullName evidence="2">Uncharacterized protein</fullName>
    </submittedName>
</protein>
<evidence type="ECO:0000256" key="1">
    <source>
        <dbReference type="SAM" id="MobiDB-lite"/>
    </source>
</evidence>
<evidence type="ECO:0000313" key="3">
    <source>
        <dbReference type="Proteomes" id="UP000006753"/>
    </source>
</evidence>
<dbReference type="GeneID" id="18764526"/>